<evidence type="ECO:0000256" key="1">
    <source>
        <dbReference type="SAM" id="Phobius"/>
    </source>
</evidence>
<dbReference type="EMBL" id="CADCVT010000335">
    <property type="protein sequence ID" value="CAA9523190.1"/>
    <property type="molecule type" value="Genomic_DNA"/>
</dbReference>
<accession>A0A6J4TH70</accession>
<keyword evidence="1" id="KW-0812">Transmembrane</keyword>
<gene>
    <name evidence="2" type="ORF">AVDCRST_MAG85-3020</name>
</gene>
<dbReference type="AlphaFoldDB" id="A0A6J4TH70"/>
<keyword evidence="1" id="KW-1133">Transmembrane helix</keyword>
<name>A0A6J4TH70_9ACTN</name>
<feature type="non-terminal residue" evidence="2">
    <location>
        <position position="1"/>
    </location>
</feature>
<reference evidence="2" key="1">
    <citation type="submission" date="2020-02" db="EMBL/GenBank/DDBJ databases">
        <authorList>
            <person name="Meier V. D."/>
        </authorList>
    </citation>
    <scope>NUCLEOTIDE SEQUENCE</scope>
    <source>
        <strain evidence="2">AVDCRST_MAG85</strain>
    </source>
</reference>
<feature type="transmembrane region" description="Helical" evidence="1">
    <location>
        <begin position="18"/>
        <end position="36"/>
    </location>
</feature>
<keyword evidence="1" id="KW-0472">Membrane</keyword>
<evidence type="ECO:0000313" key="2">
    <source>
        <dbReference type="EMBL" id="CAA9523190.1"/>
    </source>
</evidence>
<proteinExistence type="predicted"/>
<sequence length="56" mass="5378">PAAATTGLQRRSLSRGRTAGLTAGVVAVAALAIRAFQGSEDVTRGTGRGPGGGAGQ</sequence>
<protein>
    <submittedName>
        <fullName evidence="2">Uncharacterized protein</fullName>
    </submittedName>
</protein>
<organism evidence="2">
    <name type="scientific">uncultured Solirubrobacteraceae bacterium</name>
    <dbReference type="NCBI Taxonomy" id="1162706"/>
    <lineage>
        <taxon>Bacteria</taxon>
        <taxon>Bacillati</taxon>
        <taxon>Actinomycetota</taxon>
        <taxon>Thermoleophilia</taxon>
        <taxon>Solirubrobacterales</taxon>
        <taxon>Solirubrobacteraceae</taxon>
        <taxon>environmental samples</taxon>
    </lineage>
</organism>